<dbReference type="Gene3D" id="2.40.50.140">
    <property type="entry name" value="Nucleic acid-binding proteins"/>
    <property type="match status" value="1"/>
</dbReference>
<dbReference type="GO" id="GO:0006353">
    <property type="term" value="P:DNA-templated transcription termination"/>
    <property type="evidence" value="ECO:0007669"/>
    <property type="project" value="UniProtKB-UniRule"/>
</dbReference>
<evidence type="ECO:0000256" key="3">
    <source>
        <dbReference type="ARBA" id="ARBA00022814"/>
    </source>
</evidence>
<dbReference type="InParanoid" id="A0A5R8QEV1"/>
<organism evidence="10 11">
    <name type="scientific">Culicoidibacter larvae</name>
    <dbReference type="NCBI Taxonomy" id="2579976"/>
    <lineage>
        <taxon>Bacteria</taxon>
        <taxon>Bacillati</taxon>
        <taxon>Bacillota</taxon>
        <taxon>Culicoidibacteria</taxon>
        <taxon>Culicoidibacterales</taxon>
        <taxon>Culicoidibacteraceae</taxon>
        <taxon>Culicoidibacter</taxon>
    </lineage>
</organism>
<sequence length="399" mass="44662">MNTKEFLQALDTVEKEKGIDKAIIIESIEHALVSAYKKNFDQAQNVEVTIDAEKGKIVVYSLKTVVEEVEEPLEEISLDEAKTIKKTYKTGDVIREEVTPKDFGRIAAQTAKQIVLQSIKEAERDVIYNEYIDREDEIITGIVTSIDHENGNIYVNIGRTEALLSKYDQIASEKISHGDKIDVYLSKVERTTKGSLIRVSRTHPGLLKRLFEREIPEISNGLIEVKNIVREAGDRSKVAVYSDNPTIDAVGACIGPKRMRIQAIIDEVNEEKIDIVLWSDDPVEYITNALSPASVSMVLLDEDDEEHESMVIVPDNQLSLAIGKKGQNARLAARLTGWKIDIKSETEAKEFGIDFEIEQDDIAVIEDIIEDEESDVIEVVEAVEAVEADDNEASTTDEE</sequence>
<proteinExistence type="inferred from homology"/>
<name>A0A5R8QEV1_9FIRM</name>
<evidence type="ECO:0000256" key="6">
    <source>
        <dbReference type="ARBA" id="ARBA00023163"/>
    </source>
</evidence>
<dbReference type="PROSITE" id="PS50084">
    <property type="entry name" value="KH_TYPE_1"/>
    <property type="match status" value="1"/>
</dbReference>
<dbReference type="PANTHER" id="PTHR22648">
    <property type="entry name" value="TRANSCRIPTION TERMINATION FACTOR NUSA"/>
    <property type="match status" value="1"/>
</dbReference>
<dbReference type="SMART" id="SM00316">
    <property type="entry name" value="S1"/>
    <property type="match status" value="1"/>
</dbReference>
<dbReference type="Gene3D" id="3.30.1480.10">
    <property type="entry name" value="NusA, N-terminal domain"/>
    <property type="match status" value="1"/>
</dbReference>
<dbReference type="SUPFAM" id="SSF69705">
    <property type="entry name" value="Transcription factor NusA, N-terminal domain"/>
    <property type="match status" value="1"/>
</dbReference>
<dbReference type="Pfam" id="PF13184">
    <property type="entry name" value="KH_NusA_1st"/>
    <property type="match status" value="1"/>
</dbReference>
<keyword evidence="4 7" id="KW-0694">RNA-binding</keyword>
<evidence type="ECO:0000256" key="1">
    <source>
        <dbReference type="ARBA" id="ARBA00022472"/>
    </source>
</evidence>
<protein>
    <recommendedName>
        <fullName evidence="7">Transcription termination/antitermination protein NusA</fullName>
    </recommendedName>
</protein>
<evidence type="ECO:0000256" key="2">
    <source>
        <dbReference type="ARBA" id="ARBA00022490"/>
    </source>
</evidence>
<dbReference type="Pfam" id="PF08529">
    <property type="entry name" value="NusA_N"/>
    <property type="match status" value="1"/>
</dbReference>
<keyword evidence="2 7" id="KW-0963">Cytoplasm</keyword>
<evidence type="ECO:0000256" key="7">
    <source>
        <dbReference type="HAMAP-Rule" id="MF_00945"/>
    </source>
</evidence>
<gene>
    <name evidence="7 10" type="primary">nusA</name>
    <name evidence="10" type="ORF">FEZ08_02495</name>
</gene>
<dbReference type="FunFam" id="3.30.300.20:FF:000002">
    <property type="entry name" value="Transcription termination/antitermination protein NusA"/>
    <property type="match status" value="1"/>
</dbReference>
<keyword evidence="6 7" id="KW-0804">Transcription</keyword>
<dbReference type="SMART" id="SM00322">
    <property type="entry name" value="KH"/>
    <property type="match status" value="2"/>
</dbReference>
<dbReference type="GO" id="GO:0031564">
    <property type="term" value="P:transcription antitermination"/>
    <property type="evidence" value="ECO:0007669"/>
    <property type="project" value="UniProtKB-UniRule"/>
</dbReference>
<keyword evidence="5 7" id="KW-0805">Transcription regulation</keyword>
<dbReference type="Proteomes" id="UP000306912">
    <property type="component" value="Unassembled WGS sequence"/>
</dbReference>
<feature type="domain" description="K Homology" evidence="9">
    <location>
        <begin position="306"/>
        <end position="381"/>
    </location>
</feature>
<comment type="similarity">
    <text evidence="7">Belongs to the NusA family.</text>
</comment>
<dbReference type="InterPro" id="IPR012340">
    <property type="entry name" value="NA-bd_OB-fold"/>
</dbReference>
<dbReference type="FunCoup" id="A0A5R8QEV1">
    <property type="interactions" value="319"/>
</dbReference>
<comment type="subcellular location">
    <subcellularLocation>
        <location evidence="7">Cytoplasm</location>
    </subcellularLocation>
</comment>
<dbReference type="RefSeq" id="WP_138190140.1">
    <property type="nucleotide sequence ID" value="NZ_VBWP01000002.1"/>
</dbReference>
<dbReference type="NCBIfam" id="TIGR01953">
    <property type="entry name" value="NusA"/>
    <property type="match status" value="1"/>
</dbReference>
<keyword evidence="3 7" id="KW-0889">Transcription antitermination</keyword>
<reference evidence="10 11" key="1">
    <citation type="submission" date="2019-05" db="EMBL/GenBank/DDBJ databases">
        <title>Culicoidintestinum kansasii gen. nov., sp. nov. from the gastrointestinal tract of the biting midge, Culicoides sonorensis.</title>
        <authorList>
            <person name="Neupane S."/>
            <person name="Ghosh A."/>
            <person name="Gunther S."/>
            <person name="Martin K."/>
            <person name="Zurek L."/>
        </authorList>
    </citation>
    <scope>NUCLEOTIDE SEQUENCE [LARGE SCALE GENOMIC DNA]</scope>
    <source>
        <strain evidence="10 11">CS-1</strain>
    </source>
</reference>
<dbReference type="EMBL" id="VBWP01000002">
    <property type="protein sequence ID" value="TLG76502.1"/>
    <property type="molecule type" value="Genomic_DNA"/>
</dbReference>
<dbReference type="FunFam" id="3.30.300.20:FF:000005">
    <property type="entry name" value="Transcription termination/antitermination protein NusA"/>
    <property type="match status" value="1"/>
</dbReference>
<dbReference type="GO" id="GO:0003723">
    <property type="term" value="F:RNA binding"/>
    <property type="evidence" value="ECO:0007669"/>
    <property type="project" value="UniProtKB-UniRule"/>
</dbReference>
<dbReference type="InterPro" id="IPR025249">
    <property type="entry name" value="TF_NusA_KH_1st"/>
</dbReference>
<dbReference type="CDD" id="cd02134">
    <property type="entry name" value="KH-II_NusA_rpt1"/>
    <property type="match status" value="1"/>
</dbReference>
<comment type="function">
    <text evidence="7">Participates in both transcription termination and antitermination.</text>
</comment>
<dbReference type="InterPro" id="IPR003029">
    <property type="entry name" value="S1_domain"/>
</dbReference>
<dbReference type="Pfam" id="PF26594">
    <property type="entry name" value="KH_NusA_2nd"/>
    <property type="match status" value="1"/>
</dbReference>
<dbReference type="Pfam" id="PF00575">
    <property type="entry name" value="S1"/>
    <property type="match status" value="1"/>
</dbReference>
<evidence type="ECO:0000259" key="8">
    <source>
        <dbReference type="SMART" id="SM00316"/>
    </source>
</evidence>
<dbReference type="FunFam" id="3.30.1480.10:FF:000002">
    <property type="entry name" value="Transcription termination/antitermination protein NusA"/>
    <property type="match status" value="1"/>
</dbReference>
<dbReference type="InterPro" id="IPR004087">
    <property type="entry name" value="KH_dom"/>
</dbReference>
<dbReference type="InterPro" id="IPR058582">
    <property type="entry name" value="KH_NusA_2nd"/>
</dbReference>
<dbReference type="SUPFAM" id="SSF50249">
    <property type="entry name" value="Nucleic acid-binding proteins"/>
    <property type="match status" value="1"/>
</dbReference>
<dbReference type="GO" id="GO:0005829">
    <property type="term" value="C:cytosol"/>
    <property type="evidence" value="ECO:0007669"/>
    <property type="project" value="TreeGrafter"/>
</dbReference>
<evidence type="ECO:0000256" key="4">
    <source>
        <dbReference type="ARBA" id="ARBA00022884"/>
    </source>
</evidence>
<dbReference type="InterPro" id="IPR010213">
    <property type="entry name" value="TF_NusA"/>
</dbReference>
<dbReference type="InterPro" id="IPR015946">
    <property type="entry name" value="KH_dom-like_a/b"/>
</dbReference>
<dbReference type="Gene3D" id="3.30.300.20">
    <property type="match status" value="2"/>
</dbReference>
<comment type="caution">
    <text evidence="10">The sequence shown here is derived from an EMBL/GenBank/DDBJ whole genome shotgun (WGS) entry which is preliminary data.</text>
</comment>
<evidence type="ECO:0000313" key="11">
    <source>
        <dbReference type="Proteomes" id="UP000306912"/>
    </source>
</evidence>
<dbReference type="AlphaFoldDB" id="A0A5R8QEV1"/>
<dbReference type="OrthoDB" id="9807233at2"/>
<accession>A0A5R8QEV1</accession>
<dbReference type="InterPro" id="IPR013735">
    <property type="entry name" value="TF_NusA_N"/>
</dbReference>
<dbReference type="InterPro" id="IPR030842">
    <property type="entry name" value="TF_NusA_bacterial"/>
</dbReference>
<dbReference type="SUPFAM" id="SSF54814">
    <property type="entry name" value="Prokaryotic type KH domain (KH-domain type II)"/>
    <property type="match status" value="2"/>
</dbReference>
<dbReference type="InterPro" id="IPR009019">
    <property type="entry name" value="KH_sf_prok-type"/>
</dbReference>
<dbReference type="CDD" id="cd22529">
    <property type="entry name" value="KH-II_NusA_rpt2"/>
    <property type="match status" value="1"/>
</dbReference>
<dbReference type="GO" id="GO:0003700">
    <property type="term" value="F:DNA-binding transcription factor activity"/>
    <property type="evidence" value="ECO:0007669"/>
    <property type="project" value="InterPro"/>
</dbReference>
<evidence type="ECO:0000256" key="5">
    <source>
        <dbReference type="ARBA" id="ARBA00023015"/>
    </source>
</evidence>
<keyword evidence="11" id="KW-1185">Reference proteome</keyword>
<feature type="domain" description="S1 motif" evidence="8">
    <location>
        <begin position="134"/>
        <end position="202"/>
    </location>
</feature>
<dbReference type="HAMAP" id="MF_00945_B">
    <property type="entry name" value="NusA_B"/>
    <property type="match status" value="1"/>
</dbReference>
<comment type="subunit">
    <text evidence="7">Monomer. Binds directly to the core enzyme of the DNA-dependent RNA polymerase and to nascent RNA.</text>
</comment>
<dbReference type="InterPro" id="IPR036555">
    <property type="entry name" value="NusA_N_sf"/>
</dbReference>
<evidence type="ECO:0000259" key="9">
    <source>
        <dbReference type="SMART" id="SM00322"/>
    </source>
</evidence>
<feature type="domain" description="K Homology" evidence="9">
    <location>
        <begin position="232"/>
        <end position="305"/>
    </location>
</feature>
<evidence type="ECO:0000313" key="10">
    <source>
        <dbReference type="EMBL" id="TLG76502.1"/>
    </source>
</evidence>
<dbReference type="CDD" id="cd04455">
    <property type="entry name" value="S1_NusA"/>
    <property type="match status" value="1"/>
</dbReference>
<keyword evidence="1 7" id="KW-0806">Transcription termination</keyword>
<dbReference type="PANTHER" id="PTHR22648:SF0">
    <property type="entry name" value="TRANSCRIPTION TERMINATION_ANTITERMINATION PROTEIN NUSA"/>
    <property type="match status" value="1"/>
</dbReference>